<comment type="subcellular location">
    <subcellularLocation>
        <location evidence="1 8">Secreted</location>
    </subcellularLocation>
</comment>
<dbReference type="PANTHER" id="PTHR33630:SF9">
    <property type="entry name" value="CUTINASE 4"/>
    <property type="match status" value="1"/>
</dbReference>
<name>A0A6H0S2S8_9MYCO</name>
<dbReference type="InterPro" id="IPR043580">
    <property type="entry name" value="CUTINASE_1"/>
</dbReference>
<dbReference type="GO" id="GO:0005576">
    <property type="term" value="C:extracellular region"/>
    <property type="evidence" value="ECO:0007669"/>
    <property type="project" value="UniProtKB-SubCell"/>
</dbReference>
<keyword evidence="10" id="KW-1185">Reference proteome</keyword>
<evidence type="ECO:0000256" key="6">
    <source>
        <dbReference type="ARBA" id="ARBA00022801"/>
    </source>
</evidence>
<organism evidence="9 10">
    <name type="scientific">Mycolicibacterium frederiksbergense</name>
    <dbReference type="NCBI Taxonomy" id="117567"/>
    <lineage>
        <taxon>Bacteria</taxon>
        <taxon>Bacillati</taxon>
        <taxon>Actinomycetota</taxon>
        <taxon>Actinomycetes</taxon>
        <taxon>Mycobacteriales</taxon>
        <taxon>Mycobacteriaceae</taxon>
        <taxon>Mycolicibacterium</taxon>
    </lineage>
</organism>
<keyword evidence="4 8" id="KW-0964">Secreted</keyword>
<dbReference type="GO" id="GO:0052689">
    <property type="term" value="F:carboxylic ester hydrolase activity"/>
    <property type="evidence" value="ECO:0007669"/>
    <property type="project" value="UniProtKB-KW"/>
</dbReference>
<sequence>MSFRTLPAKRRARKFAATVAAVAAIAGGFVATTTAGPAAQVPRASAEPCAPVELIFARGRNEAPGVGRLGNALVAALNARLPQPVGVYGVNYRANTEIPQGANDISNRIQYMAGACPDTRLIVGGYSLGAASAVLALSATQPGMGFNRPLPPGMDSHVAAVVLVGNFSKQLPGHQIAGQYLDRTIDVCNAEDPVCSGGLPNDLNDLQRVWGDHLQDGYISSGLIDQAADFAAARVR</sequence>
<comment type="function">
    <text evidence="8">Catalyzes the hydrolysis of complex carboxylic polyesters found in the cell wall of plants. Degrades cutin, a macromolecule that forms the structure of the plant cuticle.</text>
</comment>
<reference evidence="9 10" key="1">
    <citation type="submission" date="2019-04" db="EMBL/GenBank/DDBJ databases">
        <title>Draft, Whole-Genome Sequence of the Anthracene-degrading Mycobacterium frederiksbergense LB501T, Isolated from a Polycyclic Aromatic Hydrocarbon (PAH)-Contaminated Soil.</title>
        <authorList>
            <person name="Augelletti F."/>
        </authorList>
    </citation>
    <scope>NUCLEOTIDE SEQUENCE [LARGE SCALE GENOMIC DNA]</scope>
    <source>
        <strain evidence="9 10">LB 501T</strain>
    </source>
</reference>
<comment type="similarity">
    <text evidence="2 8">Belongs to the cutinase family.</text>
</comment>
<evidence type="ECO:0000256" key="8">
    <source>
        <dbReference type="RuleBase" id="RU361263"/>
    </source>
</evidence>
<proteinExistence type="inferred from homology"/>
<dbReference type="SUPFAM" id="SSF53474">
    <property type="entry name" value="alpha/beta-Hydrolases"/>
    <property type="match status" value="1"/>
</dbReference>
<dbReference type="EMBL" id="CP038799">
    <property type="protein sequence ID" value="QIV80991.1"/>
    <property type="molecule type" value="Genomic_DNA"/>
</dbReference>
<dbReference type="Gene3D" id="3.40.50.1820">
    <property type="entry name" value="alpha/beta hydrolase"/>
    <property type="match status" value="1"/>
</dbReference>
<evidence type="ECO:0000256" key="5">
    <source>
        <dbReference type="ARBA" id="ARBA00022729"/>
    </source>
</evidence>
<dbReference type="Pfam" id="PF01083">
    <property type="entry name" value="Cutinase"/>
    <property type="match status" value="1"/>
</dbReference>
<dbReference type="SMART" id="SM01110">
    <property type="entry name" value="Cutinase"/>
    <property type="match status" value="1"/>
</dbReference>
<feature type="chain" id="PRO_5039761544" description="Cutinase" evidence="8">
    <location>
        <begin position="32"/>
        <end position="236"/>
    </location>
</feature>
<evidence type="ECO:0000256" key="3">
    <source>
        <dbReference type="ARBA" id="ARBA00022487"/>
    </source>
</evidence>
<keyword evidence="6 8" id="KW-0378">Hydrolase</keyword>
<keyword evidence="3 8" id="KW-0719">Serine esterase</keyword>
<dbReference type="PANTHER" id="PTHR33630">
    <property type="entry name" value="CUTINASE RV1984C-RELATED-RELATED"/>
    <property type="match status" value="1"/>
</dbReference>
<evidence type="ECO:0000313" key="9">
    <source>
        <dbReference type="EMBL" id="QIV80991.1"/>
    </source>
</evidence>
<dbReference type="Proteomes" id="UP000501849">
    <property type="component" value="Chromosome"/>
</dbReference>
<evidence type="ECO:0000313" key="10">
    <source>
        <dbReference type="Proteomes" id="UP000501849"/>
    </source>
</evidence>
<dbReference type="EC" id="3.1.1.-" evidence="8"/>
<accession>A0A6H0S2S8</accession>
<dbReference type="PROSITE" id="PS00155">
    <property type="entry name" value="CUTINASE_1"/>
    <property type="match status" value="1"/>
</dbReference>
<evidence type="ECO:0000256" key="4">
    <source>
        <dbReference type="ARBA" id="ARBA00022525"/>
    </source>
</evidence>
<feature type="signal peptide" evidence="8">
    <location>
        <begin position="1"/>
        <end position="31"/>
    </location>
</feature>
<evidence type="ECO:0000256" key="1">
    <source>
        <dbReference type="ARBA" id="ARBA00004613"/>
    </source>
</evidence>
<gene>
    <name evidence="9" type="ORF">EXE63_08940</name>
</gene>
<dbReference type="InterPro" id="IPR000675">
    <property type="entry name" value="Cutinase/axe"/>
</dbReference>
<protein>
    <recommendedName>
        <fullName evidence="8">Cutinase</fullName>
        <ecNumber evidence="8">3.1.1.-</ecNumber>
    </recommendedName>
</protein>
<evidence type="ECO:0000256" key="2">
    <source>
        <dbReference type="ARBA" id="ARBA00007534"/>
    </source>
</evidence>
<keyword evidence="5 8" id="KW-0732">Signal</keyword>
<keyword evidence="7" id="KW-1015">Disulfide bond</keyword>
<dbReference type="AlphaFoldDB" id="A0A6H0S2S8"/>
<dbReference type="InterPro" id="IPR029058">
    <property type="entry name" value="AB_hydrolase_fold"/>
</dbReference>
<evidence type="ECO:0000256" key="7">
    <source>
        <dbReference type="ARBA" id="ARBA00023157"/>
    </source>
</evidence>
<dbReference type="RefSeq" id="WP_168141651.1">
    <property type="nucleotide sequence ID" value="NZ_CBCSDT010000086.1"/>
</dbReference>
<dbReference type="KEGG" id="mfre:EXE63_08940"/>